<name>U4KKQ6_ALTPJ</name>
<dbReference type="PANTHER" id="PTHR24320">
    <property type="entry name" value="RETINOL DEHYDROGENASE"/>
    <property type="match status" value="1"/>
</dbReference>
<dbReference type="HOGENOM" id="CLU_010194_44_5_14"/>
<dbReference type="InterPro" id="IPR002347">
    <property type="entry name" value="SDR_fam"/>
</dbReference>
<dbReference type="InterPro" id="IPR036291">
    <property type="entry name" value="NAD(P)-bd_dom_sf"/>
</dbReference>
<keyword evidence="4" id="KW-1185">Reference proteome</keyword>
<comment type="similarity">
    <text evidence="1">Belongs to the short-chain dehydrogenases/reductases (SDR) family.</text>
</comment>
<reference evidence="3 4" key="1">
    <citation type="journal article" date="2013" name="J. Mol. Microbiol. Biotechnol.">
        <title>Analysis of the Complete Genomes of Acholeplasma brassicae , A. palmae and A. laidlawii and Their Comparison to the Obligate Parasites from ' Candidatus Phytoplasma'.</title>
        <authorList>
            <person name="Kube M."/>
            <person name="Siewert C."/>
            <person name="Migdoll A.M."/>
            <person name="Duduk B."/>
            <person name="Holz S."/>
            <person name="Rabus R."/>
            <person name="Seemuller E."/>
            <person name="Mitrovic J."/>
            <person name="Muller I."/>
            <person name="Buttner C."/>
            <person name="Reinhardt R."/>
        </authorList>
    </citation>
    <scope>NUCLEOTIDE SEQUENCE [LARGE SCALE GENOMIC DNA]</scope>
    <source>
        <strain evidence="3 4">J233</strain>
    </source>
</reference>
<dbReference type="Proteomes" id="UP000032740">
    <property type="component" value="Chromosome"/>
</dbReference>
<dbReference type="GO" id="GO:0016491">
    <property type="term" value="F:oxidoreductase activity"/>
    <property type="evidence" value="ECO:0007669"/>
    <property type="project" value="UniProtKB-KW"/>
</dbReference>
<dbReference type="Pfam" id="PF00106">
    <property type="entry name" value="adh_short"/>
    <property type="match status" value="1"/>
</dbReference>
<dbReference type="RefSeq" id="WP_026659251.1">
    <property type="nucleotide sequence ID" value="NC_022538.1"/>
</dbReference>
<evidence type="ECO:0000313" key="4">
    <source>
        <dbReference type="Proteomes" id="UP000032740"/>
    </source>
</evidence>
<evidence type="ECO:0000256" key="1">
    <source>
        <dbReference type="ARBA" id="ARBA00006484"/>
    </source>
</evidence>
<protein>
    <submittedName>
        <fullName evidence="3">Short-chain dehydrogenase/reductase SDR</fullName>
    </submittedName>
</protein>
<gene>
    <name evidence="3" type="ORF">BN85407870</name>
</gene>
<evidence type="ECO:0000256" key="2">
    <source>
        <dbReference type="ARBA" id="ARBA00023002"/>
    </source>
</evidence>
<dbReference type="EMBL" id="FO681347">
    <property type="protein sequence ID" value="CCV64364.1"/>
    <property type="molecule type" value="Genomic_DNA"/>
</dbReference>
<sequence>MHKKTILITGCTNGIGKELTYFLNQETYHILLIGRNKKLLTALKNELLEKNPNNQVDDYICDFTDLKEVEKTVSKIKEEHQIIDIIVHNAGALASKKGVVTNDKIPFTLAVNYYAPKIITEGLIENLLKSENPVIFHTTSLTVKNIHINDLEKINTYRRIKAYGTSKTCFYLYLEKLFYENNQLNVIMFDPRIVYTNAVKNMMPKGLKWLSFLSKIIARPATKVAYKANRVLKENENGFNHYKLEKKKAFELNLSNEHKTQIIQKLEEVKYL</sequence>
<dbReference type="SUPFAM" id="SSF51735">
    <property type="entry name" value="NAD(P)-binding Rossmann-fold domains"/>
    <property type="match status" value="1"/>
</dbReference>
<dbReference type="AlphaFoldDB" id="U4KKQ6"/>
<organism evidence="3 4">
    <name type="scientific">Alteracholeplasma palmae (strain ATCC 49389 / J233)</name>
    <name type="common">Acholeplasma palmae</name>
    <dbReference type="NCBI Taxonomy" id="1318466"/>
    <lineage>
        <taxon>Bacteria</taxon>
        <taxon>Bacillati</taxon>
        <taxon>Mycoplasmatota</taxon>
        <taxon>Mollicutes</taxon>
        <taxon>Acholeplasmatales</taxon>
        <taxon>Acholeplasmataceae</taxon>
        <taxon>Acholeplasma</taxon>
    </lineage>
</organism>
<dbReference type="STRING" id="1318466.BN85407870"/>
<accession>U4KKQ6</accession>
<dbReference type="KEGG" id="apal:BN85407870"/>
<proteinExistence type="inferred from homology"/>
<keyword evidence="2" id="KW-0560">Oxidoreductase</keyword>
<dbReference type="OrthoDB" id="9810734at2"/>
<dbReference type="PANTHER" id="PTHR24320:SF148">
    <property type="entry name" value="NAD(P)-BINDING ROSSMANN-FOLD SUPERFAMILY PROTEIN"/>
    <property type="match status" value="1"/>
</dbReference>
<evidence type="ECO:0000313" key="3">
    <source>
        <dbReference type="EMBL" id="CCV64364.1"/>
    </source>
</evidence>
<dbReference type="Gene3D" id="3.40.50.720">
    <property type="entry name" value="NAD(P)-binding Rossmann-like Domain"/>
    <property type="match status" value="1"/>
</dbReference>